<dbReference type="Gene3D" id="1.10.10.10">
    <property type="entry name" value="Winged helix-like DNA-binding domain superfamily/Winged helix DNA-binding domain"/>
    <property type="match status" value="1"/>
</dbReference>
<dbReference type="RefSeq" id="WP_127886614.1">
    <property type="nucleotide sequence ID" value="NZ_CP028137.1"/>
</dbReference>
<keyword evidence="3" id="KW-0804">Transcription</keyword>
<dbReference type="GO" id="GO:0003677">
    <property type="term" value="F:DNA binding"/>
    <property type="evidence" value="ECO:0007669"/>
    <property type="project" value="UniProtKB-KW"/>
</dbReference>
<dbReference type="SUPFAM" id="SSF64288">
    <property type="entry name" value="Chorismate lyase-like"/>
    <property type="match status" value="1"/>
</dbReference>
<dbReference type="KEGG" id="rfs:C1I64_06425"/>
<organism evidence="5 6">
    <name type="scientific">Rathayibacter festucae DSM 15932</name>
    <dbReference type="NCBI Taxonomy" id="1328866"/>
    <lineage>
        <taxon>Bacteria</taxon>
        <taxon>Bacillati</taxon>
        <taxon>Actinomycetota</taxon>
        <taxon>Actinomycetes</taxon>
        <taxon>Micrococcales</taxon>
        <taxon>Microbacteriaceae</taxon>
        <taxon>Rathayibacter</taxon>
    </lineage>
</organism>
<dbReference type="AlphaFoldDB" id="A0A3Q9UXN0"/>
<dbReference type="PROSITE" id="PS50949">
    <property type="entry name" value="HTH_GNTR"/>
    <property type="match status" value="1"/>
</dbReference>
<reference evidence="5 6" key="1">
    <citation type="submission" date="2018-03" db="EMBL/GenBank/DDBJ databases">
        <title>Bacteriophage NCPPB3778 and a type I-E CRISPR drive the evolution of the US Biological Select Agent, Rathayibacter toxicus.</title>
        <authorList>
            <person name="Davis E.W.II."/>
            <person name="Tabima J.F."/>
            <person name="Weisberg A.J."/>
            <person name="Dantas Lopes L."/>
            <person name="Wiseman M.S."/>
            <person name="Wiseman M.S."/>
            <person name="Pupko T."/>
            <person name="Belcher M.S."/>
            <person name="Sechler A.J."/>
            <person name="Tancos M.A."/>
            <person name="Schroeder B.K."/>
            <person name="Murray T.D."/>
            <person name="Luster D.G."/>
            <person name="Schneider W.L."/>
            <person name="Rogers E."/>
            <person name="Andreote F.D."/>
            <person name="Grunwald N.J."/>
            <person name="Putnam M.L."/>
            <person name="Chang J.H."/>
        </authorList>
    </citation>
    <scope>NUCLEOTIDE SEQUENCE [LARGE SCALE GENOMIC DNA]</scope>
    <source>
        <strain evidence="5 6">DSM 15932</strain>
    </source>
</reference>
<evidence type="ECO:0000256" key="1">
    <source>
        <dbReference type="ARBA" id="ARBA00023015"/>
    </source>
</evidence>
<dbReference type="Proteomes" id="UP000285317">
    <property type="component" value="Chromosome"/>
</dbReference>
<accession>A0A3Q9UXN0</accession>
<dbReference type="GO" id="GO:0003700">
    <property type="term" value="F:DNA-binding transcription factor activity"/>
    <property type="evidence" value="ECO:0007669"/>
    <property type="project" value="InterPro"/>
</dbReference>
<protein>
    <recommendedName>
        <fullName evidence="4">HTH gntR-type domain-containing protein</fullName>
    </recommendedName>
</protein>
<feature type="domain" description="HTH gntR-type" evidence="4">
    <location>
        <begin position="12"/>
        <end position="80"/>
    </location>
</feature>
<dbReference type="InterPro" id="IPR036388">
    <property type="entry name" value="WH-like_DNA-bd_sf"/>
</dbReference>
<dbReference type="InterPro" id="IPR000524">
    <property type="entry name" value="Tscrpt_reg_HTH_GntR"/>
</dbReference>
<dbReference type="InterPro" id="IPR050679">
    <property type="entry name" value="Bact_HTH_transcr_reg"/>
</dbReference>
<keyword evidence="2" id="KW-0238">DNA-binding</keyword>
<dbReference type="GO" id="GO:0045892">
    <property type="term" value="P:negative regulation of DNA-templated transcription"/>
    <property type="evidence" value="ECO:0007669"/>
    <property type="project" value="TreeGrafter"/>
</dbReference>
<proteinExistence type="predicted"/>
<dbReference type="PANTHER" id="PTHR44846:SF17">
    <property type="entry name" value="GNTR-FAMILY TRANSCRIPTIONAL REGULATOR"/>
    <property type="match status" value="1"/>
</dbReference>
<dbReference type="Pfam" id="PF00392">
    <property type="entry name" value="GntR"/>
    <property type="match status" value="1"/>
</dbReference>
<evidence type="ECO:0000313" key="6">
    <source>
        <dbReference type="Proteomes" id="UP000285317"/>
    </source>
</evidence>
<gene>
    <name evidence="5" type="ORF">C1I64_06425</name>
</gene>
<dbReference type="PANTHER" id="PTHR44846">
    <property type="entry name" value="MANNOSYL-D-GLYCERATE TRANSPORT/METABOLISM SYSTEM REPRESSOR MNGR-RELATED"/>
    <property type="match status" value="1"/>
</dbReference>
<keyword evidence="1" id="KW-0805">Transcription regulation</keyword>
<evidence type="ECO:0000256" key="2">
    <source>
        <dbReference type="ARBA" id="ARBA00023125"/>
    </source>
</evidence>
<dbReference type="InterPro" id="IPR036390">
    <property type="entry name" value="WH_DNA-bd_sf"/>
</dbReference>
<name>A0A3Q9UXN0_9MICO</name>
<dbReference type="CDD" id="cd07377">
    <property type="entry name" value="WHTH_GntR"/>
    <property type="match status" value="1"/>
</dbReference>
<dbReference type="PRINTS" id="PR00035">
    <property type="entry name" value="HTHGNTR"/>
</dbReference>
<dbReference type="SMART" id="SM00345">
    <property type="entry name" value="HTH_GNTR"/>
    <property type="match status" value="1"/>
</dbReference>
<evidence type="ECO:0000256" key="3">
    <source>
        <dbReference type="ARBA" id="ARBA00023163"/>
    </source>
</evidence>
<evidence type="ECO:0000259" key="4">
    <source>
        <dbReference type="PROSITE" id="PS50949"/>
    </source>
</evidence>
<sequence>MPAHPVERGSALTAWGQVLRDLRRRLDSGEFPAGARLPAESALVLEYRASRATVRRAVAELAVQGRVRTRAGSGTYASTRRDARVRLDLSLPWREQVLGAGREARSEDLADPPAGEAVPEAVAALVGGSAVEAFRDAVRRRHLVDGVPIGLVEGWSALSGGTGAVDDATRLVEHSVLELDNASREQAVALGVPVLAPLVVVTARLSLATTGEAVGVTRTSWATSRVRLVQSRTLTAGSSDLRRP</sequence>
<evidence type="ECO:0000313" key="5">
    <source>
        <dbReference type="EMBL" id="AZZ51716.1"/>
    </source>
</evidence>
<dbReference type="SUPFAM" id="SSF46785">
    <property type="entry name" value="Winged helix' DNA-binding domain"/>
    <property type="match status" value="1"/>
</dbReference>
<dbReference type="InterPro" id="IPR028978">
    <property type="entry name" value="Chorismate_lyase_/UTRA_dom_sf"/>
</dbReference>
<dbReference type="EMBL" id="CP028137">
    <property type="protein sequence ID" value="AZZ51716.1"/>
    <property type="molecule type" value="Genomic_DNA"/>
</dbReference>